<protein>
    <submittedName>
        <fullName evidence="1">Uncharacterized protein</fullName>
    </submittedName>
</protein>
<sequence>MRSGRLLGTGLDGDAVQLAAAGLVRLTAEEWLGGAAGAPAWFSHVRAASFADTWLAFGETAAPGLRVPARAVVRSVARLAAELVLQARAYDDPATLEWLGRESAEARDRARRDDVSHPAEPAALALVWHGVQAAADDEDATAEGRESHDRRITERAEAYVRERHHRQDTLALLLACARIAATALQELSSGDRAEAARHLDELAGRHMPHTAPVPLWVPGRPDQAAA</sequence>
<organism evidence="1 2">
    <name type="scientific">Kitasatospora aburaviensis</name>
    <dbReference type="NCBI Taxonomy" id="67265"/>
    <lineage>
        <taxon>Bacteria</taxon>
        <taxon>Bacillati</taxon>
        <taxon>Actinomycetota</taxon>
        <taxon>Actinomycetes</taxon>
        <taxon>Kitasatosporales</taxon>
        <taxon>Streptomycetaceae</taxon>
        <taxon>Kitasatospora</taxon>
    </lineage>
</organism>
<accession>A0ABW1F643</accession>
<reference evidence="2" key="1">
    <citation type="journal article" date="2019" name="Int. J. Syst. Evol. Microbiol.">
        <title>The Global Catalogue of Microorganisms (GCM) 10K type strain sequencing project: providing services to taxonomists for standard genome sequencing and annotation.</title>
        <authorList>
            <consortium name="The Broad Institute Genomics Platform"/>
            <consortium name="The Broad Institute Genome Sequencing Center for Infectious Disease"/>
            <person name="Wu L."/>
            <person name="Ma J."/>
        </authorList>
    </citation>
    <scope>NUCLEOTIDE SEQUENCE [LARGE SCALE GENOMIC DNA]</scope>
    <source>
        <strain evidence="2">CGMCC 4.1469</strain>
    </source>
</reference>
<evidence type="ECO:0000313" key="1">
    <source>
        <dbReference type="EMBL" id="MFC5889285.1"/>
    </source>
</evidence>
<comment type="caution">
    <text evidence="1">The sequence shown here is derived from an EMBL/GenBank/DDBJ whole genome shotgun (WGS) entry which is preliminary data.</text>
</comment>
<evidence type="ECO:0000313" key="2">
    <source>
        <dbReference type="Proteomes" id="UP001596067"/>
    </source>
</evidence>
<name>A0ABW1F643_9ACTN</name>
<proteinExistence type="predicted"/>
<dbReference type="RefSeq" id="WP_313767617.1">
    <property type="nucleotide sequence ID" value="NZ_BAAAVH010000065.1"/>
</dbReference>
<dbReference type="EMBL" id="JBHSOD010000054">
    <property type="protein sequence ID" value="MFC5889285.1"/>
    <property type="molecule type" value="Genomic_DNA"/>
</dbReference>
<dbReference type="Proteomes" id="UP001596067">
    <property type="component" value="Unassembled WGS sequence"/>
</dbReference>
<keyword evidence="2" id="KW-1185">Reference proteome</keyword>
<gene>
    <name evidence="1" type="ORF">ACFP0N_30370</name>
</gene>